<protein>
    <recommendedName>
        <fullName evidence="4">F0F1 ATP synthase subunit I</fullName>
    </recommendedName>
</protein>
<keyword evidence="1" id="KW-0472">Membrane</keyword>
<feature type="transmembrane region" description="Helical" evidence="1">
    <location>
        <begin position="86"/>
        <end position="108"/>
    </location>
</feature>
<evidence type="ECO:0008006" key="4">
    <source>
        <dbReference type="Google" id="ProtNLM"/>
    </source>
</evidence>
<proteinExistence type="predicted"/>
<sequence length="115" mass="12847">MKQVITIQLIITLSASIVLWLVLGESVGRSYFWAGLSITLPNVFVVFLSFLIKSKQAIFWLGAFVNKFISALLLAGSVLYLKDPNWVAFLAAIVVTVFLPMVITGFGYKYLKHDM</sequence>
<feature type="transmembrane region" description="Helical" evidence="1">
    <location>
        <begin position="30"/>
        <end position="51"/>
    </location>
</feature>
<evidence type="ECO:0000313" key="2">
    <source>
        <dbReference type="EMBL" id="MBS7824845.1"/>
    </source>
</evidence>
<dbReference type="AlphaFoldDB" id="A0AB35BX36"/>
<comment type="caution">
    <text evidence="2">The sequence shown here is derived from an EMBL/GenBank/DDBJ whole genome shotgun (WGS) entry which is preliminary data.</text>
</comment>
<gene>
    <name evidence="2" type="ORF">J7561_06455</name>
</gene>
<dbReference type="EMBL" id="JAGIBU010000004">
    <property type="protein sequence ID" value="MBS7824845.1"/>
    <property type="molecule type" value="Genomic_DNA"/>
</dbReference>
<organism evidence="2 3">
    <name type="scientific">Wohlfahrtiimonas chitiniclastica</name>
    <dbReference type="NCBI Taxonomy" id="400946"/>
    <lineage>
        <taxon>Bacteria</taxon>
        <taxon>Pseudomonadati</taxon>
        <taxon>Pseudomonadota</taxon>
        <taxon>Gammaproteobacteria</taxon>
        <taxon>Cardiobacteriales</taxon>
        <taxon>Ignatzschineriaceae</taxon>
        <taxon>Wohlfahrtiimonas</taxon>
    </lineage>
</organism>
<dbReference type="RefSeq" id="WP_008316826.1">
    <property type="nucleotide sequence ID" value="NZ_CP115969.1"/>
</dbReference>
<reference evidence="2" key="1">
    <citation type="submission" date="2021-03" db="EMBL/GenBank/DDBJ databases">
        <title>Identification and antibiotic profiling of Wohlfahrtiimonas chitiniclastica, an underestimated human pathogen.</title>
        <authorList>
            <person name="Kopf A."/>
            <person name="Bunk B."/>
            <person name="Coldewey S."/>
            <person name="Gunzer F."/>
            <person name="Riedel T."/>
            <person name="Schroettner P."/>
        </authorList>
    </citation>
    <scope>NUCLEOTIDE SEQUENCE</scope>
    <source>
        <strain evidence="2">DSM 100917</strain>
    </source>
</reference>
<name>A0AB35BX36_9GAMM</name>
<dbReference type="GeneID" id="58263725"/>
<dbReference type="Proteomes" id="UP000680020">
    <property type="component" value="Unassembled WGS sequence"/>
</dbReference>
<feature type="transmembrane region" description="Helical" evidence="1">
    <location>
        <begin position="58"/>
        <end position="80"/>
    </location>
</feature>
<keyword evidence="1" id="KW-1133">Transmembrane helix</keyword>
<keyword evidence="1" id="KW-0812">Transmembrane</keyword>
<evidence type="ECO:0000313" key="3">
    <source>
        <dbReference type="Proteomes" id="UP000680020"/>
    </source>
</evidence>
<accession>A0AB35BX36</accession>
<evidence type="ECO:0000256" key="1">
    <source>
        <dbReference type="SAM" id="Phobius"/>
    </source>
</evidence>
<feature type="transmembrane region" description="Helical" evidence="1">
    <location>
        <begin position="7"/>
        <end position="24"/>
    </location>
</feature>